<dbReference type="EMBL" id="CP118868">
    <property type="protein sequence ID" value="WEG36085.1"/>
    <property type="molecule type" value="Genomic_DNA"/>
</dbReference>
<protein>
    <submittedName>
        <fullName evidence="1">Uncharacterized protein</fullName>
    </submittedName>
</protein>
<evidence type="ECO:0000313" key="2">
    <source>
        <dbReference type="Proteomes" id="UP001220478"/>
    </source>
</evidence>
<evidence type="ECO:0000313" key="1">
    <source>
        <dbReference type="EMBL" id="WEG36085.1"/>
    </source>
</evidence>
<name>A0ABY8C5V9_9FIRM</name>
<proteinExistence type="predicted"/>
<accession>A0ABY8C5V9</accession>
<reference evidence="1 2" key="1">
    <citation type="submission" date="2023-02" db="EMBL/GenBank/DDBJ databases">
        <title>Novel Oscillospiraceae bacterial genomes.</title>
        <authorList>
            <person name="Srinivasan S."/>
            <person name="Austin M.N."/>
            <person name="Fiedler T.L."/>
            <person name="Strenk S.M."/>
            <person name="Agnew K.J."/>
            <person name="Nagana Gowda G.A."/>
            <person name="Raftery D."/>
            <person name="Beamer M.A."/>
            <person name="Achilles S.L."/>
            <person name="Wiesenfeld H.C."/>
            <person name="Fredricks D.N."/>
            <person name="Hillier S.L."/>
        </authorList>
    </citation>
    <scope>NUCLEOTIDE SEQUENCE [LARGE SCALE GENOMIC DNA]</scope>
    <source>
        <strain evidence="1 2">CHIC02 1186E3-8</strain>
    </source>
</reference>
<keyword evidence="2" id="KW-1185">Reference proteome</keyword>
<organism evidence="1 2">
    <name type="scientific">Amygdalobacter indicium</name>
    <dbReference type="NCBI Taxonomy" id="3029272"/>
    <lineage>
        <taxon>Bacteria</taxon>
        <taxon>Bacillati</taxon>
        <taxon>Bacillota</taxon>
        <taxon>Clostridia</taxon>
        <taxon>Eubacteriales</taxon>
        <taxon>Oscillospiraceae</taxon>
        <taxon>Amygdalobacter</taxon>
    </lineage>
</organism>
<sequence>MNKDVLKLRTSSERSSQSSRILGLFLMCFCALLLSAVSVYGAEVKPEVKREPVELTEEEINKNYFLNLALRYKALDMDDSSGEMISHIIKPDTDLGTIDTSWHNKERGGLSQTHDEILQAYRQVDFEFYDQTLQQKADIKELKMAPCTGARRVFFGFDPTHEYVLTIVGSTVPSPYALGFSKQHPAYTSPIGSKIAFTLNDLSKQESVYQADKYNVPEPYEQHINRFYNVDLFMAPLEFIFANSRDDAKEALSIRNHPTLKDMKTFVYDNSKIFQRLRVSNNQIPYPQGEPKREGYIFKGWAYDLLFPKGADGKPNETANAYTIYNLLECTRQSGLTPEQTGQCYSDYNNWAPVPIRFKANSRTFHQWTIIRDGVINKYGMTPDFLQAESPVFIAYAYWVKADKKTEPTVTATTPKITTATTATASATTITPMEKNTSTSPIQVRHTVAKTGEKTYTDGLLGLGIMLLGGLLASINIEIKREAVFTESFVTHDMN</sequence>
<dbReference type="Proteomes" id="UP001220478">
    <property type="component" value="Chromosome"/>
</dbReference>
<gene>
    <name evidence="1" type="ORF">PYS61_02660</name>
</gene>
<dbReference type="RefSeq" id="WP_315569983.1">
    <property type="nucleotide sequence ID" value="NZ_CP118866.1"/>
</dbReference>